<evidence type="ECO:0000256" key="1">
    <source>
        <dbReference type="ARBA" id="ARBA00022801"/>
    </source>
</evidence>
<protein>
    <submittedName>
        <fullName evidence="3">Amidohydrolase</fullName>
    </submittedName>
</protein>
<keyword evidence="1" id="KW-0378">Hydrolase</keyword>
<evidence type="ECO:0000313" key="3">
    <source>
        <dbReference type="EMBL" id="GHH08814.1"/>
    </source>
</evidence>
<dbReference type="Proteomes" id="UP000652430">
    <property type="component" value="Unassembled WGS sequence"/>
</dbReference>
<proteinExistence type="predicted"/>
<dbReference type="CDD" id="cd07572">
    <property type="entry name" value="nit"/>
    <property type="match status" value="1"/>
</dbReference>
<reference evidence="4" key="1">
    <citation type="journal article" date="2019" name="Int. J. Syst. Evol. Microbiol.">
        <title>The Global Catalogue of Microorganisms (GCM) 10K type strain sequencing project: providing services to taxonomists for standard genome sequencing and annotation.</title>
        <authorList>
            <consortium name="The Broad Institute Genomics Platform"/>
            <consortium name="The Broad Institute Genome Sequencing Center for Infectious Disease"/>
            <person name="Wu L."/>
            <person name="Ma J."/>
        </authorList>
    </citation>
    <scope>NUCLEOTIDE SEQUENCE [LARGE SCALE GENOMIC DNA]</scope>
    <source>
        <strain evidence="4">CGMCC 1.8957</strain>
    </source>
</reference>
<evidence type="ECO:0000259" key="2">
    <source>
        <dbReference type="PROSITE" id="PS50263"/>
    </source>
</evidence>
<dbReference type="PROSITE" id="PS50263">
    <property type="entry name" value="CN_HYDROLASE"/>
    <property type="match status" value="1"/>
</dbReference>
<accession>A0ABQ3LEI9</accession>
<dbReference type="SUPFAM" id="SSF56317">
    <property type="entry name" value="Carbon-nitrogen hydrolase"/>
    <property type="match status" value="1"/>
</dbReference>
<keyword evidence="4" id="KW-1185">Reference proteome</keyword>
<sequence length="273" mass="28684">MKIALAQMTSGIDPAANARTIVSAVADAAAAGAAMLFTPEMSGLVDRDRGRAAQHLRREEDDPVLSAVRSAAAEHRLWVHLGSLAVLGPDGRLANRAFVIDDSGAIRARYDKLHLFDVDLPSGESWRESASYAPGAGAVVAQTPAGALGLSICYDLRFADLYRALSDAGATVLAVPAAFTRPTGAAHWHVLLRARAIEAGAYVVAAAQSGTHQDGRETYGHSLVVDPWGEVILDMGDAAGLGFAEIDAVRIADVRARIPVLAHRRPIPEVTSA</sequence>
<gene>
    <name evidence="3" type="ORF">GCM10008023_04730</name>
</gene>
<dbReference type="PANTHER" id="PTHR23088:SF27">
    <property type="entry name" value="DEAMINATED GLUTATHIONE AMIDASE"/>
    <property type="match status" value="1"/>
</dbReference>
<evidence type="ECO:0000313" key="4">
    <source>
        <dbReference type="Proteomes" id="UP000652430"/>
    </source>
</evidence>
<dbReference type="InterPro" id="IPR036526">
    <property type="entry name" value="C-N_Hydrolase_sf"/>
</dbReference>
<organism evidence="3 4">
    <name type="scientific">Sphingomonas glacialis</name>
    <dbReference type="NCBI Taxonomy" id="658225"/>
    <lineage>
        <taxon>Bacteria</taxon>
        <taxon>Pseudomonadati</taxon>
        <taxon>Pseudomonadota</taxon>
        <taxon>Alphaproteobacteria</taxon>
        <taxon>Sphingomonadales</taxon>
        <taxon>Sphingomonadaceae</taxon>
        <taxon>Sphingomonas</taxon>
    </lineage>
</organism>
<comment type="caution">
    <text evidence="3">The sequence shown here is derived from an EMBL/GenBank/DDBJ whole genome shotgun (WGS) entry which is preliminary data.</text>
</comment>
<feature type="domain" description="CN hydrolase" evidence="2">
    <location>
        <begin position="1"/>
        <end position="256"/>
    </location>
</feature>
<dbReference type="InterPro" id="IPR003010">
    <property type="entry name" value="C-N_Hydrolase"/>
</dbReference>
<dbReference type="Pfam" id="PF00795">
    <property type="entry name" value="CN_hydrolase"/>
    <property type="match status" value="1"/>
</dbReference>
<dbReference type="RefSeq" id="WP_189674941.1">
    <property type="nucleotide sequence ID" value="NZ_BNAQ01000001.1"/>
</dbReference>
<dbReference type="Gene3D" id="3.60.110.10">
    <property type="entry name" value="Carbon-nitrogen hydrolase"/>
    <property type="match status" value="1"/>
</dbReference>
<name>A0ABQ3LEI9_9SPHN</name>
<dbReference type="PANTHER" id="PTHR23088">
    <property type="entry name" value="NITRILASE-RELATED"/>
    <property type="match status" value="1"/>
</dbReference>
<dbReference type="InterPro" id="IPR045254">
    <property type="entry name" value="Nit1/2_C-N_Hydrolase"/>
</dbReference>
<dbReference type="EMBL" id="BNAQ01000001">
    <property type="protein sequence ID" value="GHH08814.1"/>
    <property type="molecule type" value="Genomic_DNA"/>
</dbReference>